<reference evidence="1" key="1">
    <citation type="journal article" date="2013" name="BMC Genomics">
        <title>Unscrambling butterfly oogenesis.</title>
        <authorList>
            <person name="Carter J.M."/>
            <person name="Baker S.C."/>
            <person name="Pink R."/>
            <person name="Carter D.R."/>
            <person name="Collins A."/>
            <person name="Tomlin J."/>
            <person name="Gibbs M."/>
            <person name="Breuker C.J."/>
        </authorList>
    </citation>
    <scope>NUCLEOTIDE SEQUENCE</scope>
    <source>
        <tissue evidence="1">Ovary</tissue>
    </source>
</reference>
<protein>
    <submittedName>
        <fullName evidence="1">Uncharacterized protein</fullName>
    </submittedName>
</protein>
<name>S4NV92_9NEOP</name>
<sequence>MTFESSCQFFLRSEIYYFDVVVWYENLLDIDCKYEKGILTYITEFILSKVSAGYLLSLKIPFSNSQFI</sequence>
<proteinExistence type="predicted"/>
<organism evidence="1">
    <name type="scientific">Pararge aegeria</name>
    <name type="common">speckled wood butterfly</name>
    <dbReference type="NCBI Taxonomy" id="116150"/>
    <lineage>
        <taxon>Eukaryota</taxon>
        <taxon>Metazoa</taxon>
        <taxon>Ecdysozoa</taxon>
        <taxon>Arthropoda</taxon>
        <taxon>Hexapoda</taxon>
        <taxon>Insecta</taxon>
        <taxon>Pterygota</taxon>
        <taxon>Neoptera</taxon>
        <taxon>Endopterygota</taxon>
        <taxon>Lepidoptera</taxon>
        <taxon>Glossata</taxon>
        <taxon>Ditrysia</taxon>
        <taxon>Papilionoidea</taxon>
        <taxon>Nymphalidae</taxon>
        <taxon>Satyrinae</taxon>
        <taxon>Satyrini</taxon>
        <taxon>Parargina</taxon>
        <taxon>Pararge</taxon>
    </lineage>
</organism>
<accession>S4NV92</accession>
<evidence type="ECO:0000313" key="1">
    <source>
        <dbReference type="EMBL" id="JAA80944.1"/>
    </source>
</evidence>
<dbReference type="AlphaFoldDB" id="S4NV92"/>
<reference evidence="1" key="2">
    <citation type="submission" date="2013-05" db="EMBL/GenBank/DDBJ databases">
        <authorList>
            <person name="Carter J.-M."/>
            <person name="Baker S.C."/>
            <person name="Pink R."/>
            <person name="Carter D.R.F."/>
            <person name="Collins A."/>
            <person name="Tomlin J."/>
            <person name="Gibbs M."/>
            <person name="Breuker C.J."/>
        </authorList>
    </citation>
    <scope>NUCLEOTIDE SEQUENCE</scope>
    <source>
        <tissue evidence="1">Ovary</tissue>
    </source>
</reference>
<dbReference type="EMBL" id="GAIX01011616">
    <property type="protein sequence ID" value="JAA80944.1"/>
    <property type="molecule type" value="Transcribed_RNA"/>
</dbReference>